<feature type="region of interest" description="Disordered" evidence="2">
    <location>
        <begin position="146"/>
        <end position="172"/>
    </location>
</feature>
<comment type="caution">
    <text evidence="4">The sequence shown here is derived from an EMBL/GenBank/DDBJ whole genome shotgun (WGS) entry which is preliminary data.</text>
</comment>
<reference evidence="4" key="1">
    <citation type="submission" date="2021-07" db="EMBL/GenBank/DDBJ databases">
        <title>Elsinoe batatas strain:CRI-CJ2 Genome sequencing and assembly.</title>
        <authorList>
            <person name="Huang L."/>
        </authorList>
    </citation>
    <scope>NUCLEOTIDE SEQUENCE</scope>
    <source>
        <strain evidence="4">CRI-CJ2</strain>
    </source>
</reference>
<dbReference type="PANTHER" id="PTHR47785:SF2">
    <property type="entry name" value="ZN(II)2CYS6 TRANSCRIPTION FACTOR (EUROFUNG)"/>
    <property type="match status" value="1"/>
</dbReference>
<evidence type="ECO:0000259" key="3">
    <source>
        <dbReference type="PROSITE" id="PS50048"/>
    </source>
</evidence>
<feature type="domain" description="Zn(2)-C6 fungal-type" evidence="3">
    <location>
        <begin position="90"/>
        <end position="120"/>
    </location>
</feature>
<dbReference type="SMART" id="SM00066">
    <property type="entry name" value="GAL4"/>
    <property type="match status" value="1"/>
</dbReference>
<gene>
    <name evidence="4" type="ORF">KVT40_008803</name>
</gene>
<dbReference type="Gene3D" id="4.10.240.10">
    <property type="entry name" value="Zn(2)-C6 fungal-type DNA-binding domain"/>
    <property type="match status" value="1"/>
</dbReference>
<feature type="compositionally biased region" description="Polar residues" evidence="2">
    <location>
        <begin position="148"/>
        <end position="158"/>
    </location>
</feature>
<evidence type="ECO:0000256" key="1">
    <source>
        <dbReference type="ARBA" id="ARBA00023242"/>
    </source>
</evidence>
<evidence type="ECO:0000313" key="4">
    <source>
        <dbReference type="EMBL" id="KAG8623827.1"/>
    </source>
</evidence>
<dbReference type="InterPro" id="IPR001138">
    <property type="entry name" value="Zn2Cys6_DnaBD"/>
</dbReference>
<sequence length="649" mass="72217">METDHNLNQLTDARPRKRQRGNGTSPSDIPLHPDLQQHAPHPAPMSNAPQHPDYQQTMRQQPLPNEYPPDMRQQQQPDPTDYPRRRAMIACEICRGRKTRCDGAKPKCRLCAELGAECVYREPGQKLDAGDKMILEHLQRIEGLLQGNYHNPPTNGHSARSYPPDSLTDRLPLDPEMQRYASVPDRRNGTLGANDQSHQSAPPKAHTLFVEMTQLPSFRQLIPNPLSNSTGLASESKRPRLTYLEKPDLELNDITSHVDAYFQILHPYHAVVNSETWQAVYATASLNGFAKGLETSTVLLIAALGWAAVSGNKLYSVKLEDSLGYQLFAQAWSSLPEMVASTGASATQCLFLGSAFLLAVFRPLEAWYSLNLAASKLQTELSLREELAPTEAEILKRLYWNVEQLRADIAMGLPVQQLPENPHPQTVGLPTGHSRDIELGIESGLSFLSPQIELQRLSQRASISSSRPTVSLDGSLPLARDLTYQLNLWYEHLPDTTRFQQDAPASNPILSELRHGFFACKAQILRPIVLEVMQEGSLLLDHVTREYCKQSLEASVRQIENSSALYTGHLRSAWKHANDTAAETLFVMGATLSSGLAALLPPAEDMDRIISHVITTLEEVATISPCLGVKVAILRSAENERKQFASRQR</sequence>
<dbReference type="GO" id="GO:0000981">
    <property type="term" value="F:DNA-binding transcription factor activity, RNA polymerase II-specific"/>
    <property type="evidence" value="ECO:0007669"/>
    <property type="project" value="InterPro"/>
</dbReference>
<dbReference type="PROSITE" id="PS50048">
    <property type="entry name" value="ZN2_CY6_FUNGAL_2"/>
    <property type="match status" value="1"/>
</dbReference>
<feature type="region of interest" description="Disordered" evidence="2">
    <location>
        <begin position="1"/>
        <end position="84"/>
    </location>
</feature>
<dbReference type="Pfam" id="PF00172">
    <property type="entry name" value="Zn_clus"/>
    <property type="match status" value="1"/>
</dbReference>
<dbReference type="PANTHER" id="PTHR47785">
    <property type="entry name" value="ZN(II)2CYS6 TRANSCRIPTION FACTOR (EUROFUNG)-RELATED-RELATED"/>
    <property type="match status" value="1"/>
</dbReference>
<dbReference type="Proteomes" id="UP000809789">
    <property type="component" value="Unassembled WGS sequence"/>
</dbReference>
<dbReference type="InterPro" id="IPR036864">
    <property type="entry name" value="Zn2-C6_fun-type_DNA-bd_sf"/>
</dbReference>
<dbReference type="CDD" id="cd12148">
    <property type="entry name" value="fungal_TF_MHR"/>
    <property type="match status" value="1"/>
</dbReference>
<feature type="compositionally biased region" description="Low complexity" evidence="2">
    <location>
        <begin position="68"/>
        <end position="79"/>
    </location>
</feature>
<dbReference type="GO" id="GO:0008270">
    <property type="term" value="F:zinc ion binding"/>
    <property type="evidence" value="ECO:0007669"/>
    <property type="project" value="InterPro"/>
</dbReference>
<feature type="compositionally biased region" description="Polar residues" evidence="2">
    <location>
        <begin position="47"/>
        <end position="63"/>
    </location>
</feature>
<dbReference type="FunFam" id="4.10.240.10:FF:000008">
    <property type="entry name" value="C6 zinc finger domain-containing protein"/>
    <property type="match status" value="1"/>
</dbReference>
<dbReference type="PROSITE" id="PS00463">
    <property type="entry name" value="ZN2_CY6_FUNGAL_1"/>
    <property type="match status" value="1"/>
</dbReference>
<dbReference type="EMBL" id="JAESVG020000010">
    <property type="protein sequence ID" value="KAG8623827.1"/>
    <property type="molecule type" value="Genomic_DNA"/>
</dbReference>
<dbReference type="AlphaFoldDB" id="A0A8K0KV60"/>
<organism evidence="4 5">
    <name type="scientific">Elsinoe batatas</name>
    <dbReference type="NCBI Taxonomy" id="2601811"/>
    <lineage>
        <taxon>Eukaryota</taxon>
        <taxon>Fungi</taxon>
        <taxon>Dikarya</taxon>
        <taxon>Ascomycota</taxon>
        <taxon>Pezizomycotina</taxon>
        <taxon>Dothideomycetes</taxon>
        <taxon>Dothideomycetidae</taxon>
        <taxon>Myriangiales</taxon>
        <taxon>Elsinoaceae</taxon>
        <taxon>Elsinoe</taxon>
    </lineage>
</organism>
<dbReference type="SUPFAM" id="SSF57701">
    <property type="entry name" value="Zn2/Cys6 DNA-binding domain"/>
    <property type="match status" value="1"/>
</dbReference>
<accession>A0A8K0KV60</accession>
<keyword evidence="5" id="KW-1185">Reference proteome</keyword>
<evidence type="ECO:0000256" key="2">
    <source>
        <dbReference type="SAM" id="MobiDB-lite"/>
    </source>
</evidence>
<dbReference type="CDD" id="cd00067">
    <property type="entry name" value="GAL4"/>
    <property type="match status" value="1"/>
</dbReference>
<dbReference type="OrthoDB" id="4685598at2759"/>
<dbReference type="InterPro" id="IPR053181">
    <property type="entry name" value="EcdB-like_regulator"/>
</dbReference>
<keyword evidence="1" id="KW-0539">Nucleus</keyword>
<evidence type="ECO:0000313" key="5">
    <source>
        <dbReference type="Proteomes" id="UP000809789"/>
    </source>
</evidence>
<proteinExistence type="predicted"/>
<protein>
    <recommendedName>
        <fullName evidence="3">Zn(2)-C6 fungal-type domain-containing protein</fullName>
    </recommendedName>
</protein>
<feature type="compositionally biased region" description="Polar residues" evidence="2">
    <location>
        <begin position="1"/>
        <end position="11"/>
    </location>
</feature>
<name>A0A8K0KV60_9PEZI</name>